<geneLocation type="plasmid" evidence="6 7">
    <name>unnamed1</name>
</geneLocation>
<keyword evidence="6" id="KW-0614">Plasmid</keyword>
<dbReference type="GO" id="GO:0006313">
    <property type="term" value="P:DNA transposition"/>
    <property type="evidence" value="ECO:0007669"/>
    <property type="project" value="InterPro"/>
</dbReference>
<feature type="domain" description="Transposase IS4-like" evidence="1">
    <location>
        <begin position="101"/>
        <end position="340"/>
    </location>
</feature>
<dbReference type="PANTHER" id="PTHR30298:SF0">
    <property type="entry name" value="PROTEIN YBFL-RELATED"/>
    <property type="match status" value="1"/>
</dbReference>
<dbReference type="Proteomes" id="UP000245629">
    <property type="component" value="Plasmid unnamed1"/>
</dbReference>
<dbReference type="EMBL" id="CP029353">
    <property type="protein sequence ID" value="AWK87383.1"/>
    <property type="molecule type" value="Genomic_DNA"/>
</dbReference>
<evidence type="ECO:0000313" key="4">
    <source>
        <dbReference type="EMBL" id="AWK86942.1"/>
    </source>
</evidence>
<dbReference type="RefSeq" id="WP_109326842.1">
    <property type="nucleotide sequence ID" value="NZ_CP029353.1"/>
</dbReference>
<dbReference type="Pfam" id="PF13808">
    <property type="entry name" value="DDE_Tnp_1_assoc"/>
    <property type="match status" value="1"/>
</dbReference>
<dbReference type="InterPro" id="IPR002559">
    <property type="entry name" value="Transposase_11"/>
</dbReference>
<organism evidence="4 7">
    <name type="scientific">Azospirillum thermophilum</name>
    <dbReference type="NCBI Taxonomy" id="2202148"/>
    <lineage>
        <taxon>Bacteria</taxon>
        <taxon>Pseudomonadati</taxon>
        <taxon>Pseudomonadota</taxon>
        <taxon>Alphaproteobacteria</taxon>
        <taxon>Rhodospirillales</taxon>
        <taxon>Azospirillaceae</taxon>
        <taxon>Azospirillum</taxon>
    </lineage>
</organism>
<dbReference type="Pfam" id="PF01609">
    <property type="entry name" value="DDE_Tnp_1"/>
    <property type="match status" value="1"/>
</dbReference>
<gene>
    <name evidence="3" type="ORF">DEW08_10300</name>
    <name evidence="4" type="ORF">DEW08_12500</name>
    <name evidence="5" type="ORF">DEW08_15180</name>
    <name evidence="6" type="ORF">DEW08_21660</name>
</gene>
<dbReference type="KEGG" id="azz:DEW08_15180"/>
<dbReference type="KEGG" id="azz:DEW08_21660"/>
<evidence type="ECO:0000259" key="2">
    <source>
        <dbReference type="Pfam" id="PF13808"/>
    </source>
</evidence>
<dbReference type="InterPro" id="IPR047647">
    <property type="entry name" value="ISAs1_transpos"/>
</dbReference>
<dbReference type="GO" id="GO:0003677">
    <property type="term" value="F:DNA binding"/>
    <property type="evidence" value="ECO:0007669"/>
    <property type="project" value="InterPro"/>
</dbReference>
<evidence type="ECO:0000313" key="7">
    <source>
        <dbReference type="Proteomes" id="UP000245629"/>
    </source>
</evidence>
<name>A0A2S2CR30_9PROT</name>
<feature type="domain" description="H repeat-associated protein N-terminal" evidence="2">
    <location>
        <begin position="9"/>
        <end position="92"/>
    </location>
</feature>
<dbReference type="EMBL" id="CP029353">
    <property type="protein sequence ID" value="AWK86942.1"/>
    <property type="molecule type" value="Genomic_DNA"/>
</dbReference>
<sequence length="373" mass="40870">MAGVFRISFQGLPDPRTGNARRHDLLEVLTIALTASICGAESCVDFALFARDRRALFAEFLELAGGLPSHDTFSRIFRLLDPAALARCFEQFLGQLGEDGAGVLAIDGKTLRGSFDRAAGRSALHVVTAFASGARMVVGQRAVAAGENEITAARALLELFDLNGVLVTGDALHCQAQTAQTILERGGDWLFPLKDNRPALRAEVERYFADPAAALGDAHVTTDADHGRIEVRRHWTSPEVAWLASDRRFPDEAALPGLKTLGLIERTVTAADQRTTTTRTLYLSSARLDAKALARAVRAHWSIEAAVHWVLDTSFDEDRARNRKDHGPENLAILRKLALNVVRAAKNDDSIRARRKRAGWSDDYARSILAQMR</sequence>
<evidence type="ECO:0000313" key="6">
    <source>
        <dbReference type="EMBL" id="AWK88702.1"/>
    </source>
</evidence>
<evidence type="ECO:0000259" key="1">
    <source>
        <dbReference type="Pfam" id="PF01609"/>
    </source>
</evidence>
<dbReference type="EMBL" id="CP029356">
    <property type="protein sequence ID" value="AWK88702.1"/>
    <property type="molecule type" value="Genomic_DNA"/>
</dbReference>
<reference evidence="4" key="3">
    <citation type="journal article" date="2020" name="Int. J. Syst. Evol. Microbiol.">
        <title>Azospirillum thermophilum sp. nov., isolated from a hot spring.</title>
        <authorList>
            <person name="Zhao Z.-l."/>
            <person name="Ming H."/>
            <person name="Ding C.-L."/>
            <person name="Ji W.-L."/>
            <person name="Cheng L.-J."/>
            <person name="Niu M.-m."/>
            <person name="Zhang Y.-m."/>
            <person name="Zhang L.-Y."/>
            <person name="Meng X.-L."/>
            <person name="Nie G.-X."/>
        </authorList>
    </citation>
    <scope>NUCLEOTIDE SEQUENCE</scope>
    <source>
        <strain evidence="4">CFH 70021</strain>
        <plasmid evidence="6">unnamed1</plasmid>
    </source>
</reference>
<dbReference type="InterPro" id="IPR051698">
    <property type="entry name" value="Transposase_11-like"/>
</dbReference>
<dbReference type="Proteomes" id="UP000245629">
    <property type="component" value="Chromosome 2"/>
</dbReference>
<dbReference type="NCBIfam" id="NF033564">
    <property type="entry name" value="transpos_ISAs1"/>
    <property type="match status" value="1"/>
</dbReference>
<dbReference type="InterPro" id="IPR032806">
    <property type="entry name" value="YbfD_N"/>
</dbReference>
<keyword evidence="7" id="KW-1185">Reference proteome</keyword>
<accession>A0A2S2CR30</accession>
<dbReference type="OrthoDB" id="8001376at2"/>
<evidence type="ECO:0000313" key="3">
    <source>
        <dbReference type="EMBL" id="AWK86579.1"/>
    </source>
</evidence>
<evidence type="ECO:0000313" key="5">
    <source>
        <dbReference type="EMBL" id="AWK87383.1"/>
    </source>
</evidence>
<dbReference type="EMBL" id="CP029353">
    <property type="protein sequence ID" value="AWK86579.1"/>
    <property type="molecule type" value="Genomic_DNA"/>
</dbReference>
<proteinExistence type="predicted"/>
<dbReference type="PANTHER" id="PTHR30298">
    <property type="entry name" value="H REPEAT-ASSOCIATED PREDICTED TRANSPOSASE"/>
    <property type="match status" value="1"/>
</dbReference>
<dbReference type="GO" id="GO:0004803">
    <property type="term" value="F:transposase activity"/>
    <property type="evidence" value="ECO:0007669"/>
    <property type="project" value="InterPro"/>
</dbReference>
<dbReference type="KEGG" id="azz:DEW08_10300"/>
<dbReference type="KEGG" id="azz:DEW08_12500"/>
<reference evidence="7" key="1">
    <citation type="submission" date="2018-05" db="EMBL/GenBank/DDBJ databases">
        <title>Azospirillum thermophila sp. nov., a novel isolated from hot spring.</title>
        <authorList>
            <person name="Zhao Z."/>
        </authorList>
    </citation>
    <scope>NUCLEOTIDE SEQUENCE [LARGE SCALE GENOMIC DNA]</scope>
    <source>
        <strain evidence="7">CFH 70021</strain>
        <plasmid evidence="7">unnamed1</plasmid>
    </source>
</reference>
<dbReference type="AlphaFoldDB" id="A0A2S2CR30"/>
<reference evidence="4" key="2">
    <citation type="submission" date="2018-05" db="EMBL/GenBank/DDBJ databases">
        <authorList>
            <person name="Zhao Z."/>
        </authorList>
    </citation>
    <scope>NUCLEOTIDE SEQUENCE</scope>
    <source>
        <strain evidence="4">CFH 70021</strain>
        <plasmid evidence="6">unnamed1</plasmid>
    </source>
</reference>
<protein>
    <submittedName>
        <fullName evidence="4">ISAs1 family transposase</fullName>
    </submittedName>
</protein>